<dbReference type="AlphaFoldDB" id="A0A831ZYK4"/>
<keyword evidence="1 3" id="KW-0547">Nucleotide-binding</keyword>
<reference evidence="4" key="1">
    <citation type="journal article" date="2020" name="mSystems">
        <title>Genome- and Community-Level Interaction Insights into Carbon Utilization and Element Cycling Functions of Hydrothermarchaeota in Hydrothermal Sediment.</title>
        <authorList>
            <person name="Zhou Z."/>
            <person name="Liu Y."/>
            <person name="Xu W."/>
            <person name="Pan J."/>
            <person name="Luo Z.H."/>
            <person name="Li M."/>
        </authorList>
    </citation>
    <scope>NUCLEOTIDE SEQUENCE [LARGE SCALE GENOMIC DNA]</scope>
    <source>
        <strain evidence="4">SpSt-456</strain>
    </source>
</reference>
<evidence type="ECO:0000256" key="3">
    <source>
        <dbReference type="RuleBase" id="RU003322"/>
    </source>
</evidence>
<dbReference type="PANTHER" id="PTHR19375">
    <property type="entry name" value="HEAT SHOCK PROTEIN 70KDA"/>
    <property type="match status" value="1"/>
</dbReference>
<sequence length="589" mass="63815">MAWAAMDGPQGAEADIAIVPVPQVVAPGEVKPRPLLPSFLFLPGPHDVPPGSLALPWADDPGWVVGEFARERGAEIPNRLVASAKSWLCHAGVDRTAPILPWDAPKDVRTVSPVEASTFYLRHLKDAWNHMMARADAAKRLEHQDVYLTVPASFDAVARELTVQAARNAGLERLTLLEEPQAAVYAWLAQQGDGWRDVLHVGDVVLVCDVGGGTTDFSLIEVIDEDGALALRRIAVGNHVLLGGDNMDLALAHAVRAKLAASGTRLDAWQFRGLWHQCRRAKEKLLSRPALESVPLTVLGRGSSLIGGTIRTELTRSELESTLLEGFFPECAADAEPVRSVRVGVREMGLPYETDPAVTRHLAAFLARHLSARGSDGPRAPTHVLFNGGVMKPRSVRDRILTILSGWYPDAPPRELPAEDLDLAVAKGAAAYGRVRRGFGLRIRAGAARSYYIGIESAMPAVPGVPTPVKALCVIPFGLEEGSTLTIQERDFGLVVGEPAAFPLMASTTRKDDAPGEVVEDWTGEISEVITMETALTPTDDEAGGTVVPVRLEAAFTETGVLELWCVHRDDPQRRWKLLFNLRETDDTL</sequence>
<dbReference type="Pfam" id="PF00012">
    <property type="entry name" value="HSP70"/>
    <property type="match status" value="1"/>
</dbReference>
<dbReference type="GO" id="GO:0005524">
    <property type="term" value="F:ATP binding"/>
    <property type="evidence" value="ECO:0007669"/>
    <property type="project" value="UniProtKB-KW"/>
</dbReference>
<comment type="similarity">
    <text evidence="3">Belongs to the heat shock protein 70 family.</text>
</comment>
<dbReference type="InterPro" id="IPR043129">
    <property type="entry name" value="ATPase_NBD"/>
</dbReference>
<evidence type="ECO:0000256" key="2">
    <source>
        <dbReference type="ARBA" id="ARBA00022840"/>
    </source>
</evidence>
<dbReference type="CDD" id="cd10170">
    <property type="entry name" value="ASKHA_NBD_HSP70"/>
    <property type="match status" value="1"/>
</dbReference>
<dbReference type="Gene3D" id="3.30.420.40">
    <property type="match status" value="2"/>
</dbReference>
<organism evidence="4">
    <name type="scientific">Desulfacinum infernum</name>
    <dbReference type="NCBI Taxonomy" id="35837"/>
    <lineage>
        <taxon>Bacteria</taxon>
        <taxon>Pseudomonadati</taxon>
        <taxon>Thermodesulfobacteriota</taxon>
        <taxon>Syntrophobacteria</taxon>
        <taxon>Syntrophobacterales</taxon>
        <taxon>Syntrophobacteraceae</taxon>
        <taxon>Desulfacinum</taxon>
    </lineage>
</organism>
<comment type="caution">
    <text evidence="4">The sequence shown here is derived from an EMBL/GenBank/DDBJ whole genome shotgun (WGS) entry which is preliminary data.</text>
</comment>
<gene>
    <name evidence="4" type="ORF">ENS06_08925</name>
</gene>
<proteinExistence type="inferred from homology"/>
<dbReference type="InterPro" id="IPR013126">
    <property type="entry name" value="Hsp_70_fam"/>
</dbReference>
<evidence type="ECO:0000256" key="1">
    <source>
        <dbReference type="ARBA" id="ARBA00022741"/>
    </source>
</evidence>
<dbReference type="GO" id="GO:0140662">
    <property type="term" value="F:ATP-dependent protein folding chaperone"/>
    <property type="evidence" value="ECO:0007669"/>
    <property type="project" value="InterPro"/>
</dbReference>
<accession>A0A831ZYK4</accession>
<dbReference type="SUPFAM" id="SSF53067">
    <property type="entry name" value="Actin-like ATPase domain"/>
    <property type="match status" value="2"/>
</dbReference>
<keyword evidence="2 3" id="KW-0067">ATP-binding</keyword>
<evidence type="ECO:0000313" key="4">
    <source>
        <dbReference type="EMBL" id="HFK97427.1"/>
    </source>
</evidence>
<name>A0A831ZYK4_9BACT</name>
<dbReference type="EMBL" id="DSTK01000026">
    <property type="protein sequence ID" value="HFK97427.1"/>
    <property type="molecule type" value="Genomic_DNA"/>
</dbReference>
<protein>
    <submittedName>
        <fullName evidence="4">Hsp70 family protein</fullName>
    </submittedName>
</protein>